<feature type="transmembrane region" description="Helical" evidence="1">
    <location>
        <begin position="989"/>
        <end position="1012"/>
    </location>
</feature>
<feature type="transmembrane region" description="Helical" evidence="1">
    <location>
        <begin position="38"/>
        <end position="60"/>
    </location>
</feature>
<feature type="transmembrane region" description="Helical" evidence="1">
    <location>
        <begin position="470"/>
        <end position="496"/>
    </location>
</feature>
<dbReference type="PANTHER" id="PTHR32063:SF0">
    <property type="entry name" value="SWARMING MOTILITY PROTEIN SWRC"/>
    <property type="match status" value="1"/>
</dbReference>
<dbReference type="Gene3D" id="3.30.70.1430">
    <property type="entry name" value="Multidrug efflux transporter AcrB pore domain"/>
    <property type="match status" value="2"/>
</dbReference>
<feature type="transmembrane region" description="Helical" evidence="1">
    <location>
        <begin position="853"/>
        <end position="872"/>
    </location>
</feature>
<dbReference type="SUPFAM" id="SSF82714">
    <property type="entry name" value="Multidrug efflux transporter AcrB TolC docking domain, DN and DC subdomains"/>
    <property type="match status" value="2"/>
</dbReference>
<dbReference type="GO" id="GO:0005886">
    <property type="term" value="C:plasma membrane"/>
    <property type="evidence" value="ECO:0007669"/>
    <property type="project" value="TreeGrafter"/>
</dbReference>
<accession>A0A8B3CNU2</accession>
<feature type="transmembrane region" description="Helical" evidence="1">
    <location>
        <begin position="354"/>
        <end position="373"/>
    </location>
</feature>
<dbReference type="InterPro" id="IPR027463">
    <property type="entry name" value="AcrB_DN_DC_subdom"/>
</dbReference>
<dbReference type="SUPFAM" id="SSF82693">
    <property type="entry name" value="Multidrug efflux transporter AcrB pore domain, PN1, PN2, PC1 and PC2 subdomains"/>
    <property type="match status" value="2"/>
</dbReference>
<keyword evidence="1" id="KW-0472">Membrane</keyword>
<dbReference type="SUPFAM" id="SSF82866">
    <property type="entry name" value="Multidrug efflux transporter AcrB transmembrane domain"/>
    <property type="match status" value="2"/>
</dbReference>
<feature type="transmembrane region" description="Helical" evidence="1">
    <location>
        <begin position="905"/>
        <end position="925"/>
    </location>
</feature>
<feature type="transmembrane region" description="Helical" evidence="1">
    <location>
        <begin position="406"/>
        <end position="425"/>
    </location>
</feature>
<dbReference type="RefSeq" id="WP_118982661.1">
    <property type="nucleotide sequence ID" value="NZ_QHCS01000003.1"/>
</dbReference>
<reference evidence="3" key="1">
    <citation type="submission" date="2018-05" db="EMBL/GenBank/DDBJ databases">
        <title>Leptospira yasudae sp. nov. and Leptospira stimsonii sp. nov., two pathogenic species of the genus Leptospira isolated from environmental sources.</title>
        <authorList>
            <person name="Casanovas-Massana A."/>
            <person name="Hamond C."/>
            <person name="Santos L.A."/>
            <person name="Hacker K.P."/>
            <person name="Balassiano I."/>
            <person name="Medeiros M.A."/>
            <person name="Reis M.G."/>
            <person name="Ko A.I."/>
            <person name="Wunder E.A."/>
        </authorList>
    </citation>
    <scope>NUCLEOTIDE SEQUENCE [LARGE SCALE GENOMIC DNA]</scope>
    <source>
        <strain evidence="3">AMB6-RJ</strain>
    </source>
</reference>
<dbReference type="Proteomes" id="UP000266669">
    <property type="component" value="Unassembled WGS sequence"/>
</dbReference>
<comment type="caution">
    <text evidence="2">The sequence shown here is derived from an EMBL/GenBank/DDBJ whole genome shotgun (WGS) entry which is preliminary data.</text>
</comment>
<evidence type="ECO:0000313" key="2">
    <source>
        <dbReference type="EMBL" id="RHX85410.1"/>
    </source>
</evidence>
<feature type="transmembrane region" description="Helical" evidence="1">
    <location>
        <begin position="959"/>
        <end position="977"/>
    </location>
</feature>
<dbReference type="PRINTS" id="PR00702">
    <property type="entry name" value="ACRIFLAVINRP"/>
</dbReference>
<dbReference type="Pfam" id="PF00873">
    <property type="entry name" value="ACR_tran"/>
    <property type="match status" value="1"/>
</dbReference>
<organism evidence="2 3">
    <name type="scientific">Leptospira stimsonii</name>
    <dbReference type="NCBI Taxonomy" id="2202203"/>
    <lineage>
        <taxon>Bacteria</taxon>
        <taxon>Pseudomonadati</taxon>
        <taxon>Spirochaetota</taxon>
        <taxon>Spirochaetia</taxon>
        <taxon>Leptospirales</taxon>
        <taxon>Leptospiraceae</taxon>
        <taxon>Leptospira</taxon>
    </lineage>
</organism>
<dbReference type="InterPro" id="IPR001036">
    <property type="entry name" value="Acrflvin-R"/>
</dbReference>
<keyword evidence="1" id="KW-0812">Transmembrane</keyword>
<dbReference type="EMBL" id="QHCS01000003">
    <property type="protein sequence ID" value="RHX85410.1"/>
    <property type="molecule type" value="Genomic_DNA"/>
</dbReference>
<dbReference type="PANTHER" id="PTHR32063">
    <property type="match status" value="1"/>
</dbReference>
<sequence>MATRKKFGKTSEIVTIPEVIEEASKLTSLSVAHKTGTVMFFLGLFLIGIISFRLIPLSLFPETTYPGLTIETEYFGVGPEKIEEILTKPIEETVSTLGGIEQLFSTSEEGKSKVHIQFDPKVDLDSKSLEVRDKVEQISYLFPRETQKPVILHYDPTQKPAFIITPKSESLNIMEIREISDREIKKLIEGISGVSEVIVAGGKPREILISCDAQKMSKYNIRMDLLLQILQESNYNDASGEIKEGSAQIPIYVKGRLRNLKQIESLALRSDASGKLIRISDVAKVNYSYREESTAARLNGQNTVSIFVYRAGTANLLEVSSKLKKELNIARTSNLHFDITYDQAETIIGAIKNFILAALIGIIFYLIGSAIFFRELFTAFVHIALLVSQFFIVSIFLYFIGIDYNLVTIVGIILSTGCGFTVFIASRLFSRNESIFSGINFIKKEIFSTILLILGVFLPISFATKDLKTLYGGLGLVLVLGFFISFIVSLTLLPIIEIHLITKNRFVLNLNFFPDFFKRINNYLISKTLFLLEEARTKPNLFLLFYVSVCLIGIIIYLYSNHEFVNKIEEKQLIGNVEFPSGTSFSRINSTTERIENKLSTLASIKEVNSRVEIGRSTIVVKFHDSISDSEEIGKELEEFIGDIKPAFIYFAGSNDEASLKEITIDVIGDDLTKLDEITREVSSVAQSLIPNVRHVLLRYKPPRDEVRIVLDKTKSESLGITSEEIGKLVRYGVQGGVATKFIEEGREVDVRIQYDTDFRNSFADIRDYRITTQDGNSVPLMEVATINRDTTPVRIYRKNKRRVLSFSLRVSNLSLTEILSKLEKLKKIKLPDQYRIEFSEHLEKVISNQKKMNSILSFSAFILFMILSSYLESLKKPILLLSVLPLPLALIITSLFLLNLPMTISVYIGMILISSFALFETFIFSKELSIWKSELEFKETEKLPKAIQELVSKLIGKFFQLWLLIGIFYLPQVFIFGPGSAMLKTISITIVLGLIALSIFVPFIFLTFYFYTETFRYAISKNFNRSRFFLLQKMNQKLRRKTE</sequence>
<feature type="transmembrane region" description="Helical" evidence="1">
    <location>
        <begin position="380"/>
        <end position="400"/>
    </location>
</feature>
<evidence type="ECO:0000256" key="1">
    <source>
        <dbReference type="SAM" id="Phobius"/>
    </source>
</evidence>
<gene>
    <name evidence="2" type="ORF">DLM78_15045</name>
</gene>
<name>A0A8B3CNU2_9LEPT</name>
<dbReference type="AlphaFoldDB" id="A0A8B3CNU2"/>
<feature type="transmembrane region" description="Helical" evidence="1">
    <location>
        <begin position="541"/>
        <end position="559"/>
    </location>
</feature>
<keyword evidence="1" id="KW-1133">Transmembrane helix</keyword>
<dbReference type="Gene3D" id="3.30.70.1440">
    <property type="entry name" value="Multidrug efflux transporter AcrB pore domain"/>
    <property type="match status" value="1"/>
</dbReference>
<feature type="transmembrane region" description="Helical" evidence="1">
    <location>
        <begin position="446"/>
        <end position="464"/>
    </location>
</feature>
<protein>
    <submittedName>
        <fullName evidence="2">AcrB/AcrD/AcrF family protein</fullName>
    </submittedName>
</protein>
<dbReference type="Gene3D" id="3.30.2090.10">
    <property type="entry name" value="Multidrug efflux transporter AcrB TolC docking domain, DN and DC subdomains"/>
    <property type="match status" value="2"/>
</dbReference>
<feature type="transmembrane region" description="Helical" evidence="1">
    <location>
        <begin position="879"/>
        <end position="899"/>
    </location>
</feature>
<dbReference type="Gene3D" id="3.30.70.1320">
    <property type="entry name" value="Multidrug efflux transporter AcrB pore domain like"/>
    <property type="match status" value="1"/>
</dbReference>
<proteinExistence type="predicted"/>
<dbReference type="Gene3D" id="1.20.1640.10">
    <property type="entry name" value="Multidrug efflux transporter AcrB transmembrane domain"/>
    <property type="match status" value="2"/>
</dbReference>
<dbReference type="GO" id="GO:0042910">
    <property type="term" value="F:xenobiotic transmembrane transporter activity"/>
    <property type="evidence" value="ECO:0007669"/>
    <property type="project" value="TreeGrafter"/>
</dbReference>
<evidence type="ECO:0000313" key="3">
    <source>
        <dbReference type="Proteomes" id="UP000266669"/>
    </source>
</evidence>